<sequence>MLLDVFITYGLHSFVSVSEVCTYSYLLLSNQRTKNAPTINLSLPSSRVFRCLWTPLATLLMLSTKYVVSSGSASSPGQTDVLPFKVRVSASLL</sequence>
<protein>
    <submittedName>
        <fullName evidence="2">Uncharacterized protein</fullName>
    </submittedName>
</protein>
<dbReference type="EMBL" id="AZBU02000002">
    <property type="protein sequence ID" value="TKR95993.1"/>
    <property type="molecule type" value="Genomic_DNA"/>
</dbReference>
<name>A0A4U5PHR3_STECR</name>
<accession>A0A4U5PHR3</accession>
<feature type="transmembrane region" description="Helical" evidence="1">
    <location>
        <begin position="6"/>
        <end position="28"/>
    </location>
</feature>
<reference evidence="2 3" key="1">
    <citation type="journal article" date="2015" name="Genome Biol.">
        <title>Comparative genomics of Steinernema reveals deeply conserved gene regulatory networks.</title>
        <authorList>
            <person name="Dillman A.R."/>
            <person name="Macchietto M."/>
            <person name="Porter C.F."/>
            <person name="Rogers A."/>
            <person name="Williams B."/>
            <person name="Antoshechkin I."/>
            <person name="Lee M.M."/>
            <person name="Goodwin Z."/>
            <person name="Lu X."/>
            <person name="Lewis E.E."/>
            <person name="Goodrich-Blair H."/>
            <person name="Stock S.P."/>
            <person name="Adams B.J."/>
            <person name="Sternberg P.W."/>
            <person name="Mortazavi A."/>
        </authorList>
    </citation>
    <scope>NUCLEOTIDE SEQUENCE [LARGE SCALE GENOMIC DNA]</scope>
    <source>
        <strain evidence="2 3">ALL</strain>
    </source>
</reference>
<proteinExistence type="predicted"/>
<organism evidence="2 3">
    <name type="scientific">Steinernema carpocapsae</name>
    <name type="common">Entomopathogenic nematode</name>
    <dbReference type="NCBI Taxonomy" id="34508"/>
    <lineage>
        <taxon>Eukaryota</taxon>
        <taxon>Metazoa</taxon>
        <taxon>Ecdysozoa</taxon>
        <taxon>Nematoda</taxon>
        <taxon>Chromadorea</taxon>
        <taxon>Rhabditida</taxon>
        <taxon>Tylenchina</taxon>
        <taxon>Panagrolaimomorpha</taxon>
        <taxon>Strongyloidoidea</taxon>
        <taxon>Steinernematidae</taxon>
        <taxon>Steinernema</taxon>
    </lineage>
</organism>
<dbReference type="Proteomes" id="UP000298663">
    <property type="component" value="Unassembled WGS sequence"/>
</dbReference>
<evidence type="ECO:0000256" key="1">
    <source>
        <dbReference type="SAM" id="Phobius"/>
    </source>
</evidence>
<keyword evidence="1" id="KW-0812">Transmembrane</keyword>
<keyword evidence="1" id="KW-0472">Membrane</keyword>
<dbReference type="AlphaFoldDB" id="A0A4U5PHR3"/>
<gene>
    <name evidence="2" type="ORF">L596_010079</name>
</gene>
<keyword evidence="1" id="KW-1133">Transmembrane helix</keyword>
<comment type="caution">
    <text evidence="2">The sequence shown here is derived from an EMBL/GenBank/DDBJ whole genome shotgun (WGS) entry which is preliminary data.</text>
</comment>
<reference evidence="2 3" key="2">
    <citation type="journal article" date="2019" name="G3 (Bethesda)">
        <title>Hybrid Assembly of the Genome of the Entomopathogenic Nematode Steinernema carpocapsae Identifies the X-Chromosome.</title>
        <authorList>
            <person name="Serra L."/>
            <person name="Macchietto M."/>
            <person name="Macias-Munoz A."/>
            <person name="McGill C.J."/>
            <person name="Rodriguez I.M."/>
            <person name="Rodriguez B."/>
            <person name="Murad R."/>
            <person name="Mortazavi A."/>
        </authorList>
    </citation>
    <scope>NUCLEOTIDE SEQUENCE [LARGE SCALE GENOMIC DNA]</scope>
    <source>
        <strain evidence="2 3">ALL</strain>
    </source>
</reference>
<evidence type="ECO:0000313" key="2">
    <source>
        <dbReference type="EMBL" id="TKR95993.1"/>
    </source>
</evidence>
<keyword evidence="3" id="KW-1185">Reference proteome</keyword>
<evidence type="ECO:0000313" key="3">
    <source>
        <dbReference type="Proteomes" id="UP000298663"/>
    </source>
</evidence>